<keyword evidence="2" id="KW-1185">Reference proteome</keyword>
<protein>
    <submittedName>
        <fullName evidence="1">Uncharacterized protein</fullName>
    </submittedName>
</protein>
<proteinExistence type="predicted"/>
<gene>
    <name evidence="1" type="ORF">Dsin_026274</name>
</gene>
<evidence type="ECO:0000313" key="1">
    <source>
        <dbReference type="EMBL" id="KAK3194964.1"/>
    </source>
</evidence>
<name>A0AAD9ZXW3_9ROSI</name>
<organism evidence="1 2">
    <name type="scientific">Dipteronia sinensis</name>
    <dbReference type="NCBI Taxonomy" id="43782"/>
    <lineage>
        <taxon>Eukaryota</taxon>
        <taxon>Viridiplantae</taxon>
        <taxon>Streptophyta</taxon>
        <taxon>Embryophyta</taxon>
        <taxon>Tracheophyta</taxon>
        <taxon>Spermatophyta</taxon>
        <taxon>Magnoliopsida</taxon>
        <taxon>eudicotyledons</taxon>
        <taxon>Gunneridae</taxon>
        <taxon>Pentapetalae</taxon>
        <taxon>rosids</taxon>
        <taxon>malvids</taxon>
        <taxon>Sapindales</taxon>
        <taxon>Sapindaceae</taxon>
        <taxon>Hippocastanoideae</taxon>
        <taxon>Acereae</taxon>
        <taxon>Dipteronia</taxon>
    </lineage>
</organism>
<sequence>MGSPAKPKAKAATPNVSPELLHLVDSAIMGKPESLDKLKNFVNGVESFGTGEEAEGIAFLVVYSLLGTMGGVESFEEDEDNNPPSEMLNSRAAIVVGDLIPWLPWGGDSEVYMSPRTRMVGIACHIASLHKE</sequence>
<comment type="caution">
    <text evidence="1">The sequence shown here is derived from an EMBL/GenBank/DDBJ whole genome shotgun (WGS) entry which is preliminary data.</text>
</comment>
<reference evidence="1" key="1">
    <citation type="journal article" date="2023" name="Plant J.">
        <title>Genome sequences and population genomics provide insights into the demographic history, inbreeding, and mutation load of two 'living fossil' tree species of Dipteronia.</title>
        <authorList>
            <person name="Feng Y."/>
            <person name="Comes H.P."/>
            <person name="Chen J."/>
            <person name="Zhu S."/>
            <person name="Lu R."/>
            <person name="Zhang X."/>
            <person name="Li P."/>
            <person name="Qiu J."/>
            <person name="Olsen K.M."/>
            <person name="Qiu Y."/>
        </authorList>
    </citation>
    <scope>NUCLEOTIDE SEQUENCE</scope>
    <source>
        <strain evidence="1">NBL</strain>
    </source>
</reference>
<dbReference type="EMBL" id="JANJYJ010000008">
    <property type="protein sequence ID" value="KAK3194964.1"/>
    <property type="molecule type" value="Genomic_DNA"/>
</dbReference>
<accession>A0AAD9ZXW3</accession>
<dbReference type="AlphaFoldDB" id="A0AAD9ZXW3"/>
<dbReference type="Proteomes" id="UP001281410">
    <property type="component" value="Unassembled WGS sequence"/>
</dbReference>
<evidence type="ECO:0000313" key="2">
    <source>
        <dbReference type="Proteomes" id="UP001281410"/>
    </source>
</evidence>